<keyword evidence="2" id="KW-0378">Hydrolase</keyword>
<evidence type="ECO:0000313" key="2">
    <source>
        <dbReference type="EMBL" id="PBJ35973.1"/>
    </source>
</evidence>
<dbReference type="RefSeq" id="WP_095955869.1">
    <property type="nucleotide sequence ID" value="NZ_LBGZ01000065.1"/>
</dbReference>
<dbReference type="PANTHER" id="PTHR47396:SF1">
    <property type="entry name" value="ATP-DEPENDENT HELICASE IRC3-RELATED"/>
    <property type="match status" value="1"/>
</dbReference>
<proteinExistence type="predicted"/>
<dbReference type="PANTHER" id="PTHR47396">
    <property type="entry name" value="TYPE I RESTRICTION ENZYME ECOKI R PROTEIN"/>
    <property type="match status" value="1"/>
</dbReference>
<keyword evidence="2" id="KW-0255">Endonuclease</keyword>
<name>A0A2A3L9W5_MYCAV</name>
<organism evidence="2 3">
    <name type="scientific">Mycobacterium avium subsp. hominissuis</name>
    <dbReference type="NCBI Taxonomy" id="439334"/>
    <lineage>
        <taxon>Bacteria</taxon>
        <taxon>Bacillati</taxon>
        <taxon>Actinomycetota</taxon>
        <taxon>Actinomycetes</taxon>
        <taxon>Mycobacteriales</taxon>
        <taxon>Mycobacteriaceae</taxon>
        <taxon>Mycobacterium</taxon>
        <taxon>Mycobacterium avium complex (MAC)</taxon>
    </lineage>
</organism>
<comment type="caution">
    <text evidence="2">The sequence shown here is derived from an EMBL/GenBank/DDBJ whole genome shotgun (WGS) entry which is preliminary data.</text>
</comment>
<protein>
    <submittedName>
        <fullName evidence="2">Type III restriction endonuclease subunit R</fullName>
    </submittedName>
</protein>
<dbReference type="AlphaFoldDB" id="A0A2A3L9W5"/>
<keyword evidence="2" id="KW-0540">Nuclease</keyword>
<dbReference type="GO" id="GO:0005829">
    <property type="term" value="C:cytosol"/>
    <property type="evidence" value="ECO:0007669"/>
    <property type="project" value="TreeGrafter"/>
</dbReference>
<evidence type="ECO:0000256" key="1">
    <source>
        <dbReference type="SAM" id="MobiDB-lite"/>
    </source>
</evidence>
<gene>
    <name evidence="2" type="ORF">XV03_10485</name>
</gene>
<dbReference type="InterPro" id="IPR027417">
    <property type="entry name" value="P-loop_NTPase"/>
</dbReference>
<feature type="region of interest" description="Disordered" evidence="1">
    <location>
        <begin position="27"/>
        <end position="57"/>
    </location>
</feature>
<reference evidence="2 3" key="1">
    <citation type="journal article" date="2017" name="Genome Biol. Evol.">
        <title>Population Structure and Local Adaptation of MAC Lung Disease Agent Mycobacterium avium subsp. hominissuis.</title>
        <authorList>
            <person name="Yano H."/>
            <person name="Iwamoto T."/>
            <person name="Nishiuchi Y."/>
            <person name="Nakajima C."/>
            <person name="Starkova D.A."/>
            <person name="Mokrousov I."/>
            <person name="Narvskaya O."/>
            <person name="Yoshida S."/>
            <person name="Arikawa K."/>
            <person name="Nakanishi N."/>
            <person name="Osaki K."/>
            <person name="Nakagawa I."/>
            <person name="Ato M."/>
            <person name="Suzuki Y."/>
            <person name="Maruyama F."/>
        </authorList>
    </citation>
    <scope>NUCLEOTIDE SEQUENCE [LARGE SCALE GENOMIC DNA]</scope>
    <source>
        <strain evidence="2 3">OCU466</strain>
    </source>
</reference>
<dbReference type="GO" id="GO:0004519">
    <property type="term" value="F:endonuclease activity"/>
    <property type="evidence" value="ECO:0007669"/>
    <property type="project" value="UniProtKB-KW"/>
</dbReference>
<dbReference type="Proteomes" id="UP000218842">
    <property type="component" value="Unassembled WGS sequence"/>
</dbReference>
<dbReference type="EMBL" id="LBGZ01000065">
    <property type="protein sequence ID" value="PBJ35973.1"/>
    <property type="molecule type" value="Genomic_DNA"/>
</dbReference>
<evidence type="ECO:0000313" key="3">
    <source>
        <dbReference type="Proteomes" id="UP000218842"/>
    </source>
</evidence>
<accession>A0A2A3L9W5</accession>
<dbReference type="NCBIfam" id="NF046055">
    <property type="entry name" value="restr_BPTD_3080"/>
    <property type="match status" value="1"/>
</dbReference>
<dbReference type="SUPFAM" id="SSF52540">
    <property type="entry name" value="P-loop containing nucleoside triphosphate hydrolases"/>
    <property type="match status" value="2"/>
</dbReference>
<dbReference type="InterPro" id="IPR050742">
    <property type="entry name" value="Helicase_Restrict-Modif_Enz"/>
</dbReference>
<sequence>MSAFEVEQPILNGPFHEPAEHWRIEAGQEPRRVSGRRPAGYFYRDPKAPPPESGAPARGTWQELEVVNLIRERLVQWRELGYPGATRTTLELLRYWRRERQQPLFFAQLEAAKTIIFLQEARSDLLQGIDVPPDDVPTGVEPFRRYACKMATGSGKTTVMAMVIAWSILNKVAARGDARFSDVVLVVCPNLTIKGRLGELDPATGEASIYRTRDLVPPDLMTSLRRGRVLVKNWHEFERKGMSAGAKVQKLGQPERITATIKIGAKTTSGRGGRYMTEDALAIALADPRMDMRMVEDRRPAKPEILVEETRYVESDARLMQRLLGHEVGGKQNILVLNDEAHHAYRIRQGGAGTAEEDAEATNEELEEELAYESTIWIDGLDRIHKHRRINFCVDLSATPYFLARAGDDTNKVFPWVVSDFGLTDAIESGLVKIPQLAVSDASGEEQAAYFNIWRWIMSKLSGAERGGRRANPKPEAVLRFAEHPIRLVAGAWEAERQDWAQSDEERPPVFILVCKNTRLASVIYDWLAEGKPPEGIPPANIAELRNKNGKVNTIRVDSKVIGETDVEGAKNDESRWMRFTLDTVGKREWPKDPQGRPVYPEEFEDLARKLDRPLHPPGRDVRCIVSVGMLTEGWDCNTVTHIIGLRPFMSQLLCEQVVGRGLRRASYDLTEEGKFSEEVAQILGVPFEVVPFKQRKGPKPPPARQNHVQALAARAQLEIQFPRVEGYQQRIRNRVDIAWPSIASVRVDPMKIPDEVQLKSTLLNRGRPSLLEPGGTVKLDLEKWRHAATRQQREFEMAAALTRHYSQQDKCEAPPQVLFPQMLEIVKRFVRDRVVVDDETKRIDVFLSPYWGYTIERLTEAIHPAATDGEDAEIPRYEQRRGVGSTADVDFWTVKKVKEIGHSHLNYVVQDSKWESSAAYHLDHSPHVVSFVKNQGLGFAIPYLHAGGDHEYFPDFLVKLTDGVTLILETKGHDELEEVKAQAAERWVRAVNVEGSHGEWRYALVHNMNEIPALIEGLAESRSPTVSG</sequence>
<dbReference type="Gene3D" id="3.40.50.300">
    <property type="entry name" value="P-loop containing nucleotide triphosphate hydrolases"/>
    <property type="match status" value="1"/>
</dbReference>